<feature type="transmembrane region" description="Helical" evidence="1">
    <location>
        <begin position="132"/>
        <end position="156"/>
    </location>
</feature>
<dbReference type="PANTHER" id="PTHR40448:SF1">
    <property type="entry name" value="TWO-COMPONENT SENSOR HISTIDINE KINASE"/>
    <property type="match status" value="1"/>
</dbReference>
<evidence type="ECO:0000256" key="1">
    <source>
        <dbReference type="SAM" id="Phobius"/>
    </source>
</evidence>
<reference evidence="3 4" key="1">
    <citation type="submission" date="2018-11" db="EMBL/GenBank/DDBJ databases">
        <authorList>
            <person name="Wuyts S."/>
        </authorList>
    </citation>
    <scope>NUCLEOTIDE SEQUENCE [LARGE SCALE GENOMIC DNA]</scope>
    <source>
        <strain evidence="3">Lactobacillus mudanjiangensis AMBF249</strain>
    </source>
</reference>
<dbReference type="SMR" id="A0A660ECR3"/>
<name>A0A660ECR3_9LACO</name>
<dbReference type="Pfam" id="PF02518">
    <property type="entry name" value="HATPase_c"/>
    <property type="match status" value="1"/>
</dbReference>
<gene>
    <name evidence="3" type="ORF">MUDAN_MDHGFNIF_01922</name>
</gene>
<keyword evidence="4" id="KW-1185">Reference proteome</keyword>
<feature type="transmembrane region" description="Helical" evidence="1">
    <location>
        <begin position="176"/>
        <end position="194"/>
    </location>
</feature>
<dbReference type="OrthoDB" id="1652078at2"/>
<dbReference type="GO" id="GO:0042802">
    <property type="term" value="F:identical protein binding"/>
    <property type="evidence" value="ECO:0007669"/>
    <property type="project" value="TreeGrafter"/>
</dbReference>
<dbReference type="GO" id="GO:0016301">
    <property type="term" value="F:kinase activity"/>
    <property type="evidence" value="ECO:0007669"/>
    <property type="project" value="UniProtKB-KW"/>
</dbReference>
<dbReference type="RefSeq" id="WP_130852396.1">
    <property type="nucleotide sequence ID" value="NZ_UYIG01000185.1"/>
</dbReference>
<sequence>MTYFLYTLSLISGSYEMIMLMLAFRELLTWRLAVTWVTLVIAFQFIEQLATVVFPHVPLVFIWIVPLTILHTVMSARLLYTKWILTLPIVLFLNALKRLISGISGSILKFIFASKDLMLPRQAIGLHDLTATVNLVGAVVMCLPMVVLIGIFAHHYVVRFATVDFFQHVKIERSDYWLILLSYGFYILAYRYAMEMSVVSQTYVASVASLIFGTITTYLVINKNNRLTDTQLLAEVSQYNTALTRHNQQLSLFKHDYQNILLSLSQYIQNEDMPGLKKYFEEAVWPNSQQVATDPNLVQLRQLSAPEISGLLYAKVEAAFERNLNLKLTILQPVEVPEVNQVSVVRILGNLIDNALDAAAQADQKVYLDVSQLPSQAIQFRIANQLPAHAETDWRKLNQHRFTTKPGHFGYGLGIIQQLTNQQLKVDYQVTATDFVALLTIESAVDK</sequence>
<keyword evidence="1" id="KW-1133">Transmembrane helix</keyword>
<proteinExistence type="predicted"/>
<dbReference type="InterPro" id="IPR003594">
    <property type="entry name" value="HATPase_dom"/>
</dbReference>
<accession>A0A660ECR3</accession>
<dbReference type="Proteomes" id="UP000289996">
    <property type="component" value="Unassembled WGS sequence"/>
</dbReference>
<dbReference type="AlphaFoldDB" id="A0A660ECR3"/>
<feature type="transmembrane region" description="Helical" evidence="1">
    <location>
        <begin position="60"/>
        <end position="80"/>
    </location>
</feature>
<keyword evidence="1" id="KW-0472">Membrane</keyword>
<protein>
    <submittedName>
        <fullName evidence="3">Histidine kinase [Lactobacillus sp.]</fullName>
    </submittedName>
</protein>
<keyword evidence="3" id="KW-0808">Transferase</keyword>
<organism evidence="3 4">
    <name type="scientific">Lactiplantibacillus mudanjiangensis</name>
    <dbReference type="NCBI Taxonomy" id="1296538"/>
    <lineage>
        <taxon>Bacteria</taxon>
        <taxon>Bacillati</taxon>
        <taxon>Bacillota</taxon>
        <taxon>Bacilli</taxon>
        <taxon>Lactobacillales</taxon>
        <taxon>Lactobacillaceae</taxon>
        <taxon>Lactiplantibacillus</taxon>
    </lineage>
</organism>
<dbReference type="EMBL" id="UYIG01000185">
    <property type="protein sequence ID" value="VDG30371.1"/>
    <property type="molecule type" value="Genomic_DNA"/>
</dbReference>
<feature type="domain" description="Histidine kinase/HSP90-like ATPase" evidence="2">
    <location>
        <begin position="341"/>
        <end position="428"/>
    </location>
</feature>
<evidence type="ECO:0000313" key="4">
    <source>
        <dbReference type="Proteomes" id="UP000289996"/>
    </source>
</evidence>
<feature type="transmembrane region" description="Helical" evidence="1">
    <location>
        <begin position="87"/>
        <end position="112"/>
    </location>
</feature>
<dbReference type="PANTHER" id="PTHR40448">
    <property type="entry name" value="TWO-COMPONENT SENSOR HISTIDINE KINASE"/>
    <property type="match status" value="1"/>
</dbReference>
<evidence type="ECO:0000259" key="2">
    <source>
        <dbReference type="Pfam" id="PF02518"/>
    </source>
</evidence>
<keyword evidence="1" id="KW-0812">Transmembrane</keyword>
<evidence type="ECO:0000313" key="3">
    <source>
        <dbReference type="EMBL" id="VDG30371.1"/>
    </source>
</evidence>
<keyword evidence="3" id="KW-0418">Kinase</keyword>
<dbReference type="SUPFAM" id="SSF55874">
    <property type="entry name" value="ATPase domain of HSP90 chaperone/DNA topoisomerase II/histidine kinase"/>
    <property type="match status" value="1"/>
</dbReference>
<dbReference type="Gene3D" id="3.30.565.10">
    <property type="entry name" value="Histidine kinase-like ATPase, C-terminal domain"/>
    <property type="match status" value="1"/>
</dbReference>
<dbReference type="InterPro" id="IPR036890">
    <property type="entry name" value="HATPase_C_sf"/>
</dbReference>
<feature type="transmembrane region" description="Helical" evidence="1">
    <location>
        <begin position="200"/>
        <end position="221"/>
    </location>
</feature>